<dbReference type="OrthoDB" id="8966295at2"/>
<evidence type="ECO:0000313" key="1">
    <source>
        <dbReference type="EMBL" id="SAL60973.1"/>
    </source>
</evidence>
<organism evidence="1 2">
    <name type="scientific">Caballeronia choica</name>
    <dbReference type="NCBI Taxonomy" id="326476"/>
    <lineage>
        <taxon>Bacteria</taxon>
        <taxon>Pseudomonadati</taxon>
        <taxon>Pseudomonadota</taxon>
        <taxon>Betaproteobacteria</taxon>
        <taxon>Burkholderiales</taxon>
        <taxon>Burkholderiaceae</taxon>
        <taxon>Caballeronia</taxon>
    </lineage>
</organism>
<dbReference type="EMBL" id="FCON02000030">
    <property type="protein sequence ID" value="SAL60973.1"/>
    <property type="molecule type" value="Genomic_DNA"/>
</dbReference>
<dbReference type="Proteomes" id="UP000054770">
    <property type="component" value="Unassembled WGS sequence"/>
</dbReference>
<name>A0A158IXH9_9BURK</name>
<accession>A0A158IXH9</accession>
<dbReference type="RefSeq" id="WP_087645258.1">
    <property type="nucleotide sequence ID" value="NZ_FCON02000030.1"/>
</dbReference>
<proteinExistence type="predicted"/>
<gene>
    <name evidence="1" type="ORF">AWB68_03138</name>
</gene>
<keyword evidence="2" id="KW-1185">Reference proteome</keyword>
<reference evidence="1" key="1">
    <citation type="submission" date="2016-01" db="EMBL/GenBank/DDBJ databases">
        <authorList>
            <person name="Peeters C."/>
        </authorList>
    </citation>
    <scope>NUCLEOTIDE SEQUENCE [LARGE SCALE GENOMIC DNA]</scope>
    <source>
        <strain evidence="1">LMG 22940</strain>
    </source>
</reference>
<protein>
    <submittedName>
        <fullName evidence="1">Uncharacterized protein</fullName>
    </submittedName>
</protein>
<evidence type="ECO:0000313" key="2">
    <source>
        <dbReference type="Proteomes" id="UP000054770"/>
    </source>
</evidence>
<sequence length="91" mass="10271">MNSASLNLGFHAARENASKASNAEDAALWRWFCEFFEEGRVRWCRSAEGWLVSVDHKHLSTEATFYDAIRIARERSTAGKRRAHSALTISG</sequence>
<comment type="caution">
    <text evidence="1">The sequence shown here is derived from an EMBL/GenBank/DDBJ whole genome shotgun (WGS) entry which is preliminary data.</text>
</comment>
<dbReference type="AlphaFoldDB" id="A0A158IXH9"/>